<dbReference type="OrthoDB" id="3268985at2759"/>
<dbReference type="STRING" id="139825.A0A401GYP6"/>
<dbReference type="GeneID" id="38784202"/>
<dbReference type="InParanoid" id="A0A401GYP6"/>
<organism evidence="2 3">
    <name type="scientific">Sparassis crispa</name>
    <dbReference type="NCBI Taxonomy" id="139825"/>
    <lineage>
        <taxon>Eukaryota</taxon>
        <taxon>Fungi</taxon>
        <taxon>Dikarya</taxon>
        <taxon>Basidiomycota</taxon>
        <taxon>Agaricomycotina</taxon>
        <taxon>Agaricomycetes</taxon>
        <taxon>Polyporales</taxon>
        <taxon>Sparassidaceae</taxon>
        <taxon>Sparassis</taxon>
    </lineage>
</organism>
<name>A0A401GYP6_9APHY</name>
<comment type="caution">
    <text evidence="2">The sequence shown here is derived from an EMBL/GenBank/DDBJ whole genome shotgun (WGS) entry which is preliminary data.</text>
</comment>
<evidence type="ECO:0000313" key="3">
    <source>
        <dbReference type="Proteomes" id="UP000287166"/>
    </source>
</evidence>
<keyword evidence="3" id="KW-1185">Reference proteome</keyword>
<protein>
    <submittedName>
        <fullName evidence="2">Uncharacterized protein</fullName>
    </submittedName>
</protein>
<sequence>MQPSCSSFVIDDDDADGSEDPEFAESSDDEYEAEDDGSEEEESESEEDEATSGRAGTLSMGDSFAEVRIEGDFDRLVQNIRETRDGSSSGMLGKDWELNIEEKEAEFLNDLRAASGVGRTKKRASVIL</sequence>
<proteinExistence type="predicted"/>
<dbReference type="AlphaFoldDB" id="A0A401GYP6"/>
<dbReference type="Proteomes" id="UP000287166">
    <property type="component" value="Unassembled WGS sequence"/>
</dbReference>
<accession>A0A401GYP6</accession>
<dbReference type="EMBL" id="BFAD01000010">
    <property type="protein sequence ID" value="GBE87285.1"/>
    <property type="molecule type" value="Genomic_DNA"/>
</dbReference>
<feature type="region of interest" description="Disordered" evidence="1">
    <location>
        <begin position="1"/>
        <end position="63"/>
    </location>
</feature>
<evidence type="ECO:0000256" key="1">
    <source>
        <dbReference type="SAM" id="MobiDB-lite"/>
    </source>
</evidence>
<feature type="compositionally biased region" description="Acidic residues" evidence="1">
    <location>
        <begin position="10"/>
        <end position="50"/>
    </location>
</feature>
<reference evidence="2 3" key="1">
    <citation type="journal article" date="2018" name="Sci. Rep.">
        <title>Genome sequence of the cauliflower mushroom Sparassis crispa (Hanabiratake) and its association with beneficial usage.</title>
        <authorList>
            <person name="Kiyama R."/>
            <person name="Furutani Y."/>
            <person name="Kawaguchi K."/>
            <person name="Nakanishi T."/>
        </authorList>
    </citation>
    <scope>NUCLEOTIDE SEQUENCE [LARGE SCALE GENOMIC DNA]</scope>
</reference>
<evidence type="ECO:0000313" key="2">
    <source>
        <dbReference type="EMBL" id="GBE87285.1"/>
    </source>
</evidence>
<dbReference type="RefSeq" id="XP_027618198.1">
    <property type="nucleotide sequence ID" value="XM_027762397.1"/>
</dbReference>
<gene>
    <name evidence="2" type="ORF">SCP_1005330</name>
</gene>